<dbReference type="PROSITE" id="PS50110">
    <property type="entry name" value="RESPONSE_REGULATORY"/>
    <property type="match status" value="1"/>
</dbReference>
<comment type="caution">
    <text evidence="7">The sequence shown here is derived from an EMBL/GenBank/DDBJ whole genome shotgun (WGS) entry which is preliminary data.</text>
</comment>
<dbReference type="SUPFAM" id="SSF52172">
    <property type="entry name" value="CheY-like"/>
    <property type="match status" value="1"/>
</dbReference>
<dbReference type="InterPro" id="IPR039420">
    <property type="entry name" value="WalR-like"/>
</dbReference>
<dbReference type="GO" id="GO:0005829">
    <property type="term" value="C:cytosol"/>
    <property type="evidence" value="ECO:0007669"/>
    <property type="project" value="TreeGrafter"/>
</dbReference>
<dbReference type="SMART" id="SM00448">
    <property type="entry name" value="REC"/>
    <property type="match status" value="1"/>
</dbReference>
<keyword evidence="1" id="KW-0597">Phosphoprotein</keyword>
<dbReference type="PANTHER" id="PTHR48111:SF1">
    <property type="entry name" value="TWO-COMPONENT RESPONSE REGULATOR ORR33"/>
    <property type="match status" value="1"/>
</dbReference>
<feature type="domain" description="Response regulatory" evidence="6">
    <location>
        <begin position="2"/>
        <end position="115"/>
    </location>
</feature>
<dbReference type="Gene3D" id="3.40.50.2300">
    <property type="match status" value="1"/>
</dbReference>
<evidence type="ECO:0000256" key="5">
    <source>
        <dbReference type="ARBA" id="ARBA00023163"/>
    </source>
</evidence>
<dbReference type="GO" id="GO:0032993">
    <property type="term" value="C:protein-DNA complex"/>
    <property type="evidence" value="ECO:0007669"/>
    <property type="project" value="TreeGrafter"/>
</dbReference>
<evidence type="ECO:0000256" key="1">
    <source>
        <dbReference type="ARBA" id="ARBA00022553"/>
    </source>
</evidence>
<sequence length="115" mass="12965">MRVLMIDDDPLAVDQVDMLFTLRWPEVDLISASEGKPGYQMAEIVKPDLIILDMSLPDMDGLEVLRQIRMSSQVPVLVLTMKSQSNIETRARDLGADDYIVKPFAPDDFLSRVKA</sequence>
<dbReference type="EMBL" id="BARW01032667">
    <property type="protein sequence ID" value="GAJ02919.1"/>
    <property type="molecule type" value="Genomic_DNA"/>
</dbReference>
<feature type="non-terminal residue" evidence="7">
    <location>
        <position position="115"/>
    </location>
</feature>
<organism evidence="7">
    <name type="scientific">marine sediment metagenome</name>
    <dbReference type="NCBI Taxonomy" id="412755"/>
    <lineage>
        <taxon>unclassified sequences</taxon>
        <taxon>metagenomes</taxon>
        <taxon>ecological metagenomes</taxon>
    </lineage>
</organism>
<keyword evidence="2" id="KW-0902">Two-component regulatory system</keyword>
<keyword evidence="4" id="KW-0238">DNA-binding</keyword>
<evidence type="ECO:0000256" key="2">
    <source>
        <dbReference type="ARBA" id="ARBA00023012"/>
    </source>
</evidence>
<dbReference type="Pfam" id="PF00072">
    <property type="entry name" value="Response_reg"/>
    <property type="match status" value="1"/>
</dbReference>
<reference evidence="7" key="1">
    <citation type="journal article" date="2014" name="Front. Microbiol.">
        <title>High frequency of phylogenetically diverse reductive dehalogenase-homologous genes in deep subseafloor sedimentary metagenomes.</title>
        <authorList>
            <person name="Kawai M."/>
            <person name="Futagami T."/>
            <person name="Toyoda A."/>
            <person name="Takaki Y."/>
            <person name="Nishi S."/>
            <person name="Hori S."/>
            <person name="Arai W."/>
            <person name="Tsubouchi T."/>
            <person name="Morono Y."/>
            <person name="Uchiyama I."/>
            <person name="Ito T."/>
            <person name="Fujiyama A."/>
            <person name="Inagaki F."/>
            <person name="Takami H."/>
        </authorList>
    </citation>
    <scope>NUCLEOTIDE SEQUENCE</scope>
    <source>
        <strain evidence="7">Expedition CK06-06</strain>
    </source>
</reference>
<keyword evidence="3" id="KW-0805">Transcription regulation</keyword>
<proteinExistence type="predicted"/>
<evidence type="ECO:0000256" key="3">
    <source>
        <dbReference type="ARBA" id="ARBA00023015"/>
    </source>
</evidence>
<evidence type="ECO:0000313" key="7">
    <source>
        <dbReference type="EMBL" id="GAJ02919.1"/>
    </source>
</evidence>
<dbReference type="PANTHER" id="PTHR48111">
    <property type="entry name" value="REGULATOR OF RPOS"/>
    <property type="match status" value="1"/>
</dbReference>
<name>X1TCD3_9ZZZZ</name>
<protein>
    <recommendedName>
        <fullName evidence="6">Response regulatory domain-containing protein</fullName>
    </recommendedName>
</protein>
<accession>X1TCD3</accession>
<dbReference type="AlphaFoldDB" id="X1TCD3"/>
<keyword evidence="5" id="KW-0804">Transcription</keyword>
<dbReference type="GO" id="GO:0006355">
    <property type="term" value="P:regulation of DNA-templated transcription"/>
    <property type="evidence" value="ECO:0007669"/>
    <property type="project" value="TreeGrafter"/>
</dbReference>
<dbReference type="GO" id="GO:0000976">
    <property type="term" value="F:transcription cis-regulatory region binding"/>
    <property type="evidence" value="ECO:0007669"/>
    <property type="project" value="TreeGrafter"/>
</dbReference>
<evidence type="ECO:0000259" key="6">
    <source>
        <dbReference type="PROSITE" id="PS50110"/>
    </source>
</evidence>
<gene>
    <name evidence="7" type="ORF">S12H4_51652</name>
</gene>
<dbReference type="InterPro" id="IPR011006">
    <property type="entry name" value="CheY-like_superfamily"/>
</dbReference>
<evidence type="ECO:0000256" key="4">
    <source>
        <dbReference type="ARBA" id="ARBA00023125"/>
    </source>
</evidence>
<dbReference type="GO" id="GO:0000156">
    <property type="term" value="F:phosphorelay response regulator activity"/>
    <property type="evidence" value="ECO:0007669"/>
    <property type="project" value="TreeGrafter"/>
</dbReference>
<dbReference type="InterPro" id="IPR001789">
    <property type="entry name" value="Sig_transdc_resp-reg_receiver"/>
</dbReference>